<dbReference type="InterPro" id="IPR024810">
    <property type="entry name" value="MAB21L/cGLR"/>
</dbReference>
<reference evidence="10 11" key="1">
    <citation type="submission" date="2025-04" db="UniProtKB">
        <authorList>
            <consortium name="RefSeq"/>
        </authorList>
    </citation>
    <scope>IDENTIFICATION</scope>
</reference>
<protein>
    <submittedName>
        <fullName evidence="10 11">Mitochondrial dynamics protein MID49</fullName>
    </submittedName>
</protein>
<keyword evidence="6" id="KW-0472">Membrane</keyword>
<keyword evidence="9" id="KW-1185">Reference proteome</keyword>
<dbReference type="GeneTree" id="ENSGT00390000013127"/>
<accession>A0A6J1VVQ2</accession>
<dbReference type="InterPro" id="IPR046906">
    <property type="entry name" value="Mab-21_HhH/H2TH-like"/>
</dbReference>
<evidence type="ECO:0000256" key="1">
    <source>
        <dbReference type="ARBA" id="ARBA00004572"/>
    </source>
</evidence>
<dbReference type="Gene3D" id="1.10.1410.40">
    <property type="match status" value="1"/>
</dbReference>
<dbReference type="SMART" id="SM01265">
    <property type="entry name" value="Mab-21"/>
    <property type="match status" value="1"/>
</dbReference>
<keyword evidence="2" id="KW-0812">Transmembrane</keyword>
<evidence type="ECO:0000259" key="8">
    <source>
        <dbReference type="Pfam" id="PF21297"/>
    </source>
</evidence>
<comment type="subcellular location">
    <subcellularLocation>
        <location evidence="1">Mitochondrion outer membrane</location>
        <topology evidence="1">Single-pass membrane protein</topology>
    </subcellularLocation>
</comment>
<dbReference type="GO" id="GO:0090141">
    <property type="term" value="P:positive regulation of mitochondrial fission"/>
    <property type="evidence" value="ECO:0007669"/>
    <property type="project" value="TreeGrafter"/>
</dbReference>
<name>A0A6J1VVQ2_9SAUR</name>
<dbReference type="PANTHER" id="PTHR16451">
    <property type="entry name" value="MITOCHONDRIAL DYNAMICS PROTEINS 49/51 FAMILY MEMBER"/>
    <property type="match status" value="1"/>
</dbReference>
<dbReference type="Gene3D" id="3.30.460.90">
    <property type="match status" value="1"/>
</dbReference>
<dbReference type="Proteomes" id="UP000504612">
    <property type="component" value="Unplaced"/>
</dbReference>
<dbReference type="GO" id="GO:0007005">
    <property type="term" value="P:mitochondrion organization"/>
    <property type="evidence" value="ECO:0007669"/>
    <property type="project" value="InterPro"/>
</dbReference>
<dbReference type="InterPro" id="IPR045909">
    <property type="entry name" value="MID49/MID51"/>
</dbReference>
<proteinExistence type="predicted"/>
<evidence type="ECO:0000256" key="3">
    <source>
        <dbReference type="ARBA" id="ARBA00022787"/>
    </source>
</evidence>
<dbReference type="FunFam" id="1.10.1410.40:FF:000003">
    <property type="entry name" value="Mitochondrial dynamics protein MID51"/>
    <property type="match status" value="1"/>
</dbReference>
<dbReference type="InterPro" id="IPR049097">
    <property type="entry name" value="MID51-like_C"/>
</dbReference>
<gene>
    <name evidence="10 11" type="primary">MIEF2</name>
</gene>
<dbReference type="AlphaFoldDB" id="A0A6J1VVQ2"/>
<evidence type="ECO:0000256" key="6">
    <source>
        <dbReference type="ARBA" id="ARBA00023136"/>
    </source>
</evidence>
<organism evidence="9 11">
    <name type="scientific">Notechis scutatus</name>
    <name type="common">mainland tiger snake</name>
    <dbReference type="NCBI Taxonomy" id="8663"/>
    <lineage>
        <taxon>Eukaryota</taxon>
        <taxon>Metazoa</taxon>
        <taxon>Chordata</taxon>
        <taxon>Craniata</taxon>
        <taxon>Vertebrata</taxon>
        <taxon>Euteleostomi</taxon>
        <taxon>Lepidosauria</taxon>
        <taxon>Squamata</taxon>
        <taxon>Bifurcata</taxon>
        <taxon>Unidentata</taxon>
        <taxon>Episquamata</taxon>
        <taxon>Toxicofera</taxon>
        <taxon>Serpentes</taxon>
        <taxon>Colubroidea</taxon>
        <taxon>Elapidae</taxon>
        <taxon>Hydrophiinae</taxon>
        <taxon>Notechis</taxon>
    </lineage>
</organism>
<feature type="domain" description="Mab-21-like HhH/H2TH-like" evidence="7">
    <location>
        <begin position="355"/>
        <end position="440"/>
    </location>
</feature>
<evidence type="ECO:0000313" key="10">
    <source>
        <dbReference type="RefSeq" id="XP_026544058.1"/>
    </source>
</evidence>
<dbReference type="GeneID" id="113425967"/>
<evidence type="ECO:0000256" key="2">
    <source>
        <dbReference type="ARBA" id="ARBA00022692"/>
    </source>
</evidence>
<dbReference type="Pfam" id="PF20266">
    <property type="entry name" value="Mab-21_C"/>
    <property type="match status" value="1"/>
</dbReference>
<evidence type="ECO:0000256" key="4">
    <source>
        <dbReference type="ARBA" id="ARBA00022989"/>
    </source>
</evidence>
<dbReference type="RefSeq" id="XP_026544059.1">
    <property type="nucleotide sequence ID" value="XM_026688274.1"/>
</dbReference>
<keyword evidence="4" id="KW-1133">Transmembrane helix</keyword>
<evidence type="ECO:0000313" key="9">
    <source>
        <dbReference type="Proteomes" id="UP000504612"/>
    </source>
</evidence>
<feature type="domain" description="Mitochondrial dynamics protein MID51-like C-terminal" evidence="8">
    <location>
        <begin position="149"/>
        <end position="339"/>
    </location>
</feature>
<keyword evidence="5" id="KW-0496">Mitochondrion</keyword>
<dbReference type="RefSeq" id="XP_026544058.1">
    <property type="nucleotide sequence ID" value="XM_026688273.1"/>
</dbReference>
<sequence length="459" mass="50970">MATYAGKQGKRQDESSLGSLVDLVLANARVVLGVSGAAVLALATLAVKRFIDRATSPPGEDEDDMKAKQKSLEESWQELSLIKGGSKAQRQDVEEPLLSPVTAAPAQDTKDLALPSRVPLGQSKSLLCLTLQEKLLSFYRDHIYVSEAEKAVGKQLAEEIRVELQTFLKNKSLDLPFENISLSGYLCDDLVGQHQLEVVFHLPLVLEDHLWHFIRGEETLMDNSWYGMIKRSGLEYFTRGSSPWDKFIVGGYLSSNSINDALLKTLVGSVNWPVIGSLLECIIRPSMAPRELKLEVRHEQVLLDITLCPIVEMEGKVFLATFSGEPVENLWQQSFYAAEVSKLKELDAGDGGIRQCCLLILKATFEKHPFWSRITGSDLTHVILHLSLTEPDWPEAMLAVRLQQVLEELVQYLAKGSLPCFFDDRVDLLSHLLPEEIDEIGCTLYEALAAPNLADGLGL</sequence>
<dbReference type="PANTHER" id="PTHR16451:SF11">
    <property type="entry name" value="MITOCHONDRIAL DYNAMICS PROTEIN MID49"/>
    <property type="match status" value="1"/>
</dbReference>
<dbReference type="CTD" id="125170"/>
<evidence type="ECO:0000256" key="5">
    <source>
        <dbReference type="ARBA" id="ARBA00023128"/>
    </source>
</evidence>
<keyword evidence="3" id="KW-1000">Mitochondrion outer membrane</keyword>
<evidence type="ECO:0000313" key="11">
    <source>
        <dbReference type="RefSeq" id="XP_026544059.1"/>
    </source>
</evidence>
<evidence type="ECO:0000259" key="7">
    <source>
        <dbReference type="Pfam" id="PF20266"/>
    </source>
</evidence>
<dbReference type="KEGG" id="nss:113425967"/>
<dbReference type="Pfam" id="PF21297">
    <property type="entry name" value="MID51-like_C"/>
    <property type="match status" value="1"/>
</dbReference>
<dbReference type="GO" id="GO:0005741">
    <property type="term" value="C:mitochondrial outer membrane"/>
    <property type="evidence" value="ECO:0007669"/>
    <property type="project" value="UniProtKB-SubCell"/>
</dbReference>